<protein>
    <recommendedName>
        <fullName evidence="2">DUF1214 domain-containing protein</fullName>
    </recommendedName>
</protein>
<keyword evidence="4" id="KW-1185">Reference proteome</keyword>
<accession>B9JU14</accession>
<dbReference type="SUPFAM" id="SSF160935">
    <property type="entry name" value="VPA0735-like"/>
    <property type="match status" value="1"/>
</dbReference>
<gene>
    <name evidence="3" type="ordered locus">Avi_1322</name>
</gene>
<dbReference type="InterPro" id="IPR037049">
    <property type="entry name" value="DUF1214_C_sf"/>
</dbReference>
<dbReference type="InterPro" id="IPR010621">
    <property type="entry name" value="DUF1214"/>
</dbReference>
<dbReference type="STRING" id="311402.Avi_1322"/>
<dbReference type="HOGENOM" id="CLU_099815_1_0_5"/>
<dbReference type="AlphaFoldDB" id="B9JU14"/>
<reference evidence="3 4" key="1">
    <citation type="journal article" date="2009" name="J. Bacteriol.">
        <title>Genome sequences of three Agrobacterium biovars help elucidate the evolution of multichromosome genomes in bacteria.</title>
        <authorList>
            <person name="Slater S.C."/>
            <person name="Goldman B.S."/>
            <person name="Goodner B."/>
            <person name="Setubal J.C."/>
            <person name="Farrand S.K."/>
            <person name="Nester E.W."/>
            <person name="Burr T.J."/>
            <person name="Banta L."/>
            <person name="Dickerman A.W."/>
            <person name="Paulsen I."/>
            <person name="Otten L."/>
            <person name="Suen G."/>
            <person name="Welch R."/>
            <person name="Almeida N.F."/>
            <person name="Arnold F."/>
            <person name="Burton O.T."/>
            <person name="Du Z."/>
            <person name="Ewing A."/>
            <person name="Godsy E."/>
            <person name="Heisel S."/>
            <person name="Houmiel K.L."/>
            <person name="Jhaveri J."/>
            <person name="Lu J."/>
            <person name="Miller N.M."/>
            <person name="Norton S."/>
            <person name="Chen Q."/>
            <person name="Phoolcharoen W."/>
            <person name="Ohlin V."/>
            <person name="Ondrusek D."/>
            <person name="Pride N."/>
            <person name="Stricklin S.L."/>
            <person name="Sun J."/>
            <person name="Wheeler C."/>
            <person name="Wilson L."/>
            <person name="Zhu H."/>
            <person name="Wood D.W."/>
        </authorList>
    </citation>
    <scope>NUCLEOTIDE SEQUENCE [LARGE SCALE GENOMIC DNA]</scope>
    <source>
        <strain evidence="4">S4 / ATCC BAA-846</strain>
    </source>
</reference>
<keyword evidence="1" id="KW-0472">Membrane</keyword>
<keyword evidence="1" id="KW-1133">Transmembrane helix</keyword>
<dbReference type="Pfam" id="PF06742">
    <property type="entry name" value="DUF1214"/>
    <property type="match status" value="1"/>
</dbReference>
<evidence type="ECO:0000313" key="3">
    <source>
        <dbReference type="EMBL" id="ACM35942.1"/>
    </source>
</evidence>
<name>B9JU14_ALLAM</name>
<keyword evidence="1" id="KW-0812">Transmembrane</keyword>
<feature type="domain" description="DUF1214" evidence="2">
    <location>
        <begin position="91"/>
        <end position="191"/>
    </location>
</feature>
<dbReference type="Gene3D" id="2.60.120.600">
    <property type="entry name" value="Domain of unknown function DUF1214, C-terminal domain"/>
    <property type="match status" value="1"/>
</dbReference>
<sequence>MPRIECYRFSNNQQGSNHRVLRVPFLVAIALAIAFGLGIQSTLMALNATVGFGEIEIDGWRAFPQAQTADADPYARSHRAKAGRLLLGSAEGLSFIATTDTNGRKLNTRCRYRLAGTVPMARYWTLSASRPDGTLLPVSPDLPGALNSVTTLKNRDASMEITIGSQAAPGNWLAIPAGSEDLMLSLTLLDTPVAGNSGLVTLAMPHVEQIGCGNA</sequence>
<dbReference type="eggNOG" id="COG5402">
    <property type="taxonomic scope" value="Bacteria"/>
</dbReference>
<dbReference type="InterPro" id="IPR012038">
    <property type="entry name" value="UCP009471"/>
</dbReference>
<dbReference type="EMBL" id="CP000633">
    <property type="protein sequence ID" value="ACM35942.1"/>
    <property type="molecule type" value="Genomic_DNA"/>
</dbReference>
<proteinExistence type="predicted"/>
<feature type="transmembrane region" description="Helical" evidence="1">
    <location>
        <begin position="20"/>
        <end position="39"/>
    </location>
</feature>
<evidence type="ECO:0000259" key="2">
    <source>
        <dbReference type="Pfam" id="PF06742"/>
    </source>
</evidence>
<dbReference type="PIRSF" id="PIRSF009471">
    <property type="entry name" value="UCP009471"/>
    <property type="match status" value="1"/>
</dbReference>
<dbReference type="KEGG" id="avi:Avi_1322"/>
<evidence type="ECO:0000256" key="1">
    <source>
        <dbReference type="SAM" id="Phobius"/>
    </source>
</evidence>
<organism evidence="3 4">
    <name type="scientific">Allorhizobium ampelinum (strain ATCC BAA-846 / DSM 112012 / S4)</name>
    <name type="common">Agrobacterium vitis (strain S4)</name>
    <dbReference type="NCBI Taxonomy" id="311402"/>
    <lineage>
        <taxon>Bacteria</taxon>
        <taxon>Pseudomonadati</taxon>
        <taxon>Pseudomonadota</taxon>
        <taxon>Alphaproteobacteria</taxon>
        <taxon>Hyphomicrobiales</taxon>
        <taxon>Rhizobiaceae</taxon>
        <taxon>Rhizobium/Agrobacterium group</taxon>
        <taxon>Allorhizobium</taxon>
        <taxon>Allorhizobium ampelinum</taxon>
    </lineage>
</organism>
<dbReference type="Proteomes" id="UP000001596">
    <property type="component" value="Chromosome 1"/>
</dbReference>
<evidence type="ECO:0000313" key="4">
    <source>
        <dbReference type="Proteomes" id="UP000001596"/>
    </source>
</evidence>